<evidence type="ECO:0000313" key="3">
    <source>
        <dbReference type="Proteomes" id="UP000236592"/>
    </source>
</evidence>
<dbReference type="InterPro" id="IPR026444">
    <property type="entry name" value="Secre_tail"/>
</dbReference>
<sequence>MINLLLVCTRRSYGETLKLRVYPWYSGEATGKTICLADVNIHGVATPLSLSIDDLDSNKIQWVLKDDLINIKNLPINSLVTIYDLTGRVMHKSQNVSSTLMVKAPNTTGIYIGRIESKLGVKSIKFFVP</sequence>
<name>A0A2I7SMC7_9FLAO</name>
<evidence type="ECO:0008006" key="4">
    <source>
        <dbReference type="Google" id="ProtNLM"/>
    </source>
</evidence>
<reference evidence="3" key="1">
    <citation type="submission" date="2018-01" db="EMBL/GenBank/DDBJ databases">
        <title>Complete genome of Tamlana sp. UJ94.</title>
        <authorList>
            <person name="Jung J."/>
            <person name="Chung D."/>
            <person name="Bae S.S."/>
            <person name="Baek K."/>
        </authorList>
    </citation>
    <scope>NUCLEOTIDE SEQUENCE [LARGE SCALE GENOMIC DNA]</scope>
    <source>
        <strain evidence="3">UJ94</strain>
    </source>
</reference>
<proteinExistence type="predicted"/>
<keyword evidence="1" id="KW-0732">Signal</keyword>
<protein>
    <recommendedName>
        <fullName evidence="4">Secretion system C-terminal sorting domain-containing protein</fullName>
    </recommendedName>
</protein>
<dbReference type="AlphaFoldDB" id="A0A2I7SMC7"/>
<gene>
    <name evidence="2" type="ORF">C1A40_17020</name>
</gene>
<keyword evidence="3" id="KW-1185">Reference proteome</keyword>
<dbReference type="KEGG" id="taj:C1A40_17020"/>
<dbReference type="NCBIfam" id="TIGR04183">
    <property type="entry name" value="Por_Secre_tail"/>
    <property type="match status" value="1"/>
</dbReference>
<evidence type="ECO:0000256" key="1">
    <source>
        <dbReference type="ARBA" id="ARBA00022729"/>
    </source>
</evidence>
<accession>A0A2I7SMC7</accession>
<organism evidence="2 3">
    <name type="scientific">Pseudotamlana carrageenivorans</name>
    <dbReference type="NCBI Taxonomy" id="2069432"/>
    <lineage>
        <taxon>Bacteria</taxon>
        <taxon>Pseudomonadati</taxon>
        <taxon>Bacteroidota</taxon>
        <taxon>Flavobacteriia</taxon>
        <taxon>Flavobacteriales</taxon>
        <taxon>Flavobacteriaceae</taxon>
        <taxon>Pseudotamlana</taxon>
    </lineage>
</organism>
<dbReference type="EMBL" id="CP025938">
    <property type="protein sequence ID" value="AUS07040.1"/>
    <property type="molecule type" value="Genomic_DNA"/>
</dbReference>
<evidence type="ECO:0000313" key="2">
    <source>
        <dbReference type="EMBL" id="AUS07040.1"/>
    </source>
</evidence>
<dbReference type="Proteomes" id="UP000236592">
    <property type="component" value="Chromosome"/>
</dbReference>